<sequence length="265" mass="29755">MTHAMEATAPATLRVVTYNIHKGVRGVGPVRRLEIHQQRQGLAGLGADLVCLQEVRLFHRGDARRFAHPERGWPADGQAACLTPEGYACAYRTNAVTPQGEHGNALLSRWPLPEVHHHDVSDHRFEQRGLLHVPLRWHDRSLHIIVAHFGLIHASRLRQVQRLGAYVQRAVPPDDAVLVAGDFNDWRGQLDGPMRQAGLTRASAPNEPRGGHRTFPSRWPVFALDRVYVRGLHGLHSEVPRGAMWTRLSDHLPLLVELAWITPPQ</sequence>
<accession>A0A221KIQ6</accession>
<organism evidence="2 3">
    <name type="scientific">Vitreoscilla filiformis</name>
    <dbReference type="NCBI Taxonomy" id="63"/>
    <lineage>
        <taxon>Bacteria</taxon>
        <taxon>Pseudomonadati</taxon>
        <taxon>Pseudomonadota</taxon>
        <taxon>Betaproteobacteria</taxon>
        <taxon>Neisseriales</taxon>
        <taxon>Neisseriaceae</taxon>
        <taxon>Vitreoscilla</taxon>
    </lineage>
</organism>
<dbReference type="GO" id="GO:0016020">
    <property type="term" value="C:membrane"/>
    <property type="evidence" value="ECO:0007669"/>
    <property type="project" value="GOC"/>
</dbReference>
<evidence type="ECO:0000259" key="1">
    <source>
        <dbReference type="Pfam" id="PF03372"/>
    </source>
</evidence>
<dbReference type="PANTHER" id="PTHR14859">
    <property type="entry name" value="CALCOFLUOR WHITE HYPERSENSITIVE PROTEIN PRECURSOR"/>
    <property type="match status" value="1"/>
</dbReference>
<keyword evidence="2" id="KW-0540">Nuclease</keyword>
<dbReference type="SUPFAM" id="SSF56219">
    <property type="entry name" value="DNase I-like"/>
    <property type="match status" value="1"/>
</dbReference>
<dbReference type="OrthoDB" id="9793162at2"/>
<dbReference type="GO" id="GO:0004519">
    <property type="term" value="F:endonuclease activity"/>
    <property type="evidence" value="ECO:0007669"/>
    <property type="project" value="UniProtKB-KW"/>
</dbReference>
<evidence type="ECO:0000313" key="2">
    <source>
        <dbReference type="EMBL" id="ASM78799.1"/>
    </source>
</evidence>
<dbReference type="RefSeq" id="WP_089417674.1">
    <property type="nucleotide sequence ID" value="NZ_CP022423.1"/>
</dbReference>
<gene>
    <name evidence="2" type="ORF">VITFI_CDS3022</name>
</gene>
<evidence type="ECO:0000313" key="3">
    <source>
        <dbReference type="Proteomes" id="UP000199729"/>
    </source>
</evidence>
<keyword evidence="2" id="KW-0255">Endonuclease</keyword>
<dbReference type="EMBL" id="CP022423">
    <property type="protein sequence ID" value="ASM78799.1"/>
    <property type="molecule type" value="Genomic_DNA"/>
</dbReference>
<dbReference type="KEGG" id="vff:VITFI_CDS3022"/>
<keyword evidence="3" id="KW-1185">Reference proteome</keyword>
<dbReference type="PANTHER" id="PTHR14859:SF15">
    <property type="entry name" value="ENDONUCLEASE_EXONUCLEASE_PHOSPHATASE DOMAIN-CONTAINING PROTEIN"/>
    <property type="match status" value="1"/>
</dbReference>
<proteinExistence type="predicted"/>
<dbReference type="Pfam" id="PF03372">
    <property type="entry name" value="Exo_endo_phos"/>
    <property type="match status" value="1"/>
</dbReference>
<reference evidence="2 3" key="1">
    <citation type="submission" date="2017-07" db="EMBL/GenBank/DDBJ databases">
        <title>Complete Genome Sequence of the cosmetic ferment Vitreoscilla filiformis (ATCC15551).</title>
        <authorList>
            <person name="Contreras S."/>
            <person name="Sagory-Zalkind P."/>
            <person name="Blanquart H."/>
            <person name="Iltis A."/>
            <person name="Morand S.C."/>
        </authorList>
    </citation>
    <scope>NUCLEOTIDE SEQUENCE [LARGE SCALE GENOMIC DNA]</scope>
    <source>
        <strain evidence="2 3">ATCC 15551</strain>
    </source>
</reference>
<name>A0A221KIQ6_VITFI</name>
<dbReference type="InterPro" id="IPR005135">
    <property type="entry name" value="Endo/exonuclease/phosphatase"/>
</dbReference>
<dbReference type="GO" id="GO:0006506">
    <property type="term" value="P:GPI anchor biosynthetic process"/>
    <property type="evidence" value="ECO:0007669"/>
    <property type="project" value="TreeGrafter"/>
</dbReference>
<feature type="domain" description="Endonuclease/exonuclease/phosphatase" evidence="1">
    <location>
        <begin position="17"/>
        <end position="251"/>
    </location>
</feature>
<dbReference type="Gene3D" id="3.60.10.10">
    <property type="entry name" value="Endonuclease/exonuclease/phosphatase"/>
    <property type="match status" value="1"/>
</dbReference>
<dbReference type="InterPro" id="IPR051916">
    <property type="entry name" value="GPI-anchor_lipid_remodeler"/>
</dbReference>
<dbReference type="InterPro" id="IPR036691">
    <property type="entry name" value="Endo/exonu/phosph_ase_sf"/>
</dbReference>
<dbReference type="AlphaFoldDB" id="A0A221KIQ6"/>
<dbReference type="Proteomes" id="UP000199729">
    <property type="component" value="Chromosome"/>
</dbReference>
<keyword evidence="2" id="KW-0378">Hydrolase</keyword>
<protein>
    <submittedName>
        <fullName evidence="2">Endonuclease</fullName>
    </submittedName>
</protein>